<evidence type="ECO:0000313" key="10">
    <source>
        <dbReference type="Proteomes" id="UP000198956"/>
    </source>
</evidence>
<protein>
    <submittedName>
        <fullName evidence="9">Major Facilitator Superfamily protein</fullName>
    </submittedName>
</protein>
<evidence type="ECO:0000256" key="6">
    <source>
        <dbReference type="ARBA" id="ARBA00023136"/>
    </source>
</evidence>
<dbReference type="AlphaFoldDB" id="A0A1G8APY9"/>
<reference evidence="9 10" key="1">
    <citation type="submission" date="2016-10" db="EMBL/GenBank/DDBJ databases">
        <authorList>
            <person name="de Groot N.N."/>
        </authorList>
    </citation>
    <scope>NUCLEOTIDE SEQUENCE [LARGE SCALE GENOMIC DNA]</scope>
    <source>
        <strain evidence="9 10">L 420-91</strain>
    </source>
</reference>
<feature type="transmembrane region" description="Helical" evidence="7">
    <location>
        <begin position="46"/>
        <end position="66"/>
    </location>
</feature>
<evidence type="ECO:0000256" key="3">
    <source>
        <dbReference type="ARBA" id="ARBA00022475"/>
    </source>
</evidence>
<feature type="transmembrane region" description="Helical" evidence="7">
    <location>
        <begin position="327"/>
        <end position="354"/>
    </location>
</feature>
<feature type="transmembrane region" description="Helical" evidence="7">
    <location>
        <begin position="206"/>
        <end position="223"/>
    </location>
</feature>
<dbReference type="PANTHER" id="PTHR23517">
    <property type="entry name" value="RESISTANCE PROTEIN MDTM, PUTATIVE-RELATED-RELATED"/>
    <property type="match status" value="1"/>
</dbReference>
<feature type="transmembrane region" description="Helical" evidence="7">
    <location>
        <begin position="12"/>
        <end position="34"/>
    </location>
</feature>
<accession>A0A1G8APY9</accession>
<feature type="transmembrane region" description="Helical" evidence="7">
    <location>
        <begin position="296"/>
        <end position="315"/>
    </location>
</feature>
<keyword evidence="4 7" id="KW-0812">Transmembrane</keyword>
<name>A0A1G8APY9_ANETH</name>
<comment type="subcellular location">
    <subcellularLocation>
        <location evidence="1">Cell membrane</location>
        <topology evidence="1">Multi-pass membrane protein</topology>
    </subcellularLocation>
</comment>
<dbReference type="GO" id="GO:0022857">
    <property type="term" value="F:transmembrane transporter activity"/>
    <property type="evidence" value="ECO:0007669"/>
    <property type="project" value="InterPro"/>
</dbReference>
<dbReference type="InterPro" id="IPR050171">
    <property type="entry name" value="MFS_Transporters"/>
</dbReference>
<evidence type="ECO:0000256" key="5">
    <source>
        <dbReference type="ARBA" id="ARBA00022989"/>
    </source>
</evidence>
<dbReference type="RefSeq" id="WP_091260579.1">
    <property type="nucleotide sequence ID" value="NZ_FNDE01000017.1"/>
</dbReference>
<sequence>MFHKVSEGILSFYIRIFNSIGFFVYVPLLSLWLVKLKGLDITEASVVIAIFTFISKAGSAVVGGIINKLGVKKSLLIGLWGSAVLLSILVIIDYYIIILFMVLMLGILISIYNVSLKTHISLLEEDKRLHAFALLNIAVNIGASIGPFLGGLALDWNPLGILIIAIICYLLAGALTLLLPNIKVEELEQNLNILQFIKNRKYNRHFLIFLKFTVFSGVFWFLYSQIFTTFPVVVSKDFSGKTIGLFFTINALTVILFQGIYPKIQPKFKIENWYFFSLVLIGISYFLIWISRNFLIISISIIIFSIAEIIWVPTIDSQVVAKKGDLSSSWAFGFSGVFWGIWESIGGLIGLNIYKYFGQQTFLCFTIICGVILVVYIFGMTNSSVTFFVKKQGVKREEL</sequence>
<keyword evidence="3" id="KW-1003">Cell membrane</keyword>
<dbReference type="Proteomes" id="UP000198956">
    <property type="component" value="Unassembled WGS sequence"/>
</dbReference>
<evidence type="ECO:0000256" key="2">
    <source>
        <dbReference type="ARBA" id="ARBA00022448"/>
    </source>
</evidence>
<dbReference type="InterPro" id="IPR020846">
    <property type="entry name" value="MFS_dom"/>
</dbReference>
<gene>
    <name evidence="9" type="ORF">SAMN04489735_101739</name>
</gene>
<evidence type="ECO:0000256" key="7">
    <source>
        <dbReference type="SAM" id="Phobius"/>
    </source>
</evidence>
<proteinExistence type="predicted"/>
<dbReference type="InterPro" id="IPR011701">
    <property type="entry name" value="MFS"/>
</dbReference>
<evidence type="ECO:0000256" key="1">
    <source>
        <dbReference type="ARBA" id="ARBA00004651"/>
    </source>
</evidence>
<feature type="transmembrane region" description="Helical" evidence="7">
    <location>
        <begin position="273"/>
        <end position="290"/>
    </location>
</feature>
<keyword evidence="5 7" id="KW-1133">Transmembrane helix</keyword>
<dbReference type="GO" id="GO:0005886">
    <property type="term" value="C:plasma membrane"/>
    <property type="evidence" value="ECO:0007669"/>
    <property type="project" value="UniProtKB-SubCell"/>
</dbReference>
<organism evidence="9 10">
    <name type="scientific">Aneurinibacillus thermoaerophilus</name>
    <dbReference type="NCBI Taxonomy" id="143495"/>
    <lineage>
        <taxon>Bacteria</taxon>
        <taxon>Bacillati</taxon>
        <taxon>Bacillota</taxon>
        <taxon>Bacilli</taxon>
        <taxon>Bacillales</taxon>
        <taxon>Paenibacillaceae</taxon>
        <taxon>Aneurinibacillus group</taxon>
        <taxon>Aneurinibacillus</taxon>
    </lineage>
</organism>
<evidence type="ECO:0000313" key="9">
    <source>
        <dbReference type="EMBL" id="SDH22979.1"/>
    </source>
</evidence>
<dbReference type="Pfam" id="PF07690">
    <property type="entry name" value="MFS_1"/>
    <property type="match status" value="1"/>
</dbReference>
<feature type="domain" description="Major facilitator superfamily (MFS) profile" evidence="8">
    <location>
        <begin position="1"/>
        <end position="183"/>
    </location>
</feature>
<feature type="transmembrane region" description="Helical" evidence="7">
    <location>
        <begin position="360"/>
        <end position="389"/>
    </location>
</feature>
<feature type="transmembrane region" description="Helical" evidence="7">
    <location>
        <begin position="243"/>
        <end position="261"/>
    </location>
</feature>
<dbReference type="InterPro" id="IPR036259">
    <property type="entry name" value="MFS_trans_sf"/>
</dbReference>
<dbReference type="PROSITE" id="PS50850">
    <property type="entry name" value="MFS"/>
    <property type="match status" value="1"/>
</dbReference>
<feature type="transmembrane region" description="Helical" evidence="7">
    <location>
        <begin position="132"/>
        <end position="153"/>
    </location>
</feature>
<feature type="transmembrane region" description="Helical" evidence="7">
    <location>
        <begin position="159"/>
        <end position="179"/>
    </location>
</feature>
<keyword evidence="2" id="KW-0813">Transport</keyword>
<dbReference type="OrthoDB" id="102502at2"/>
<dbReference type="Gene3D" id="1.20.1250.20">
    <property type="entry name" value="MFS general substrate transporter like domains"/>
    <property type="match status" value="2"/>
</dbReference>
<keyword evidence="6 7" id="KW-0472">Membrane</keyword>
<evidence type="ECO:0000256" key="4">
    <source>
        <dbReference type="ARBA" id="ARBA00022692"/>
    </source>
</evidence>
<evidence type="ECO:0000259" key="8">
    <source>
        <dbReference type="PROSITE" id="PS50850"/>
    </source>
</evidence>
<feature type="transmembrane region" description="Helical" evidence="7">
    <location>
        <begin position="78"/>
        <end position="111"/>
    </location>
</feature>
<dbReference type="SUPFAM" id="SSF103473">
    <property type="entry name" value="MFS general substrate transporter"/>
    <property type="match status" value="1"/>
</dbReference>
<dbReference type="EMBL" id="FNDE01000017">
    <property type="protein sequence ID" value="SDH22979.1"/>
    <property type="molecule type" value="Genomic_DNA"/>
</dbReference>